<dbReference type="PANTHER" id="PTHR12526">
    <property type="entry name" value="GLYCOSYLTRANSFERASE"/>
    <property type="match status" value="1"/>
</dbReference>
<dbReference type="Proteomes" id="UP000095401">
    <property type="component" value="Chromosome"/>
</dbReference>
<evidence type="ECO:0000313" key="1">
    <source>
        <dbReference type="EMBL" id="AOU98529.1"/>
    </source>
</evidence>
<dbReference type="KEGG" id="aprs:BI364_11690"/>
<dbReference type="EMBL" id="CP017415">
    <property type="protein sequence ID" value="AOU98529.1"/>
    <property type="molecule type" value="Genomic_DNA"/>
</dbReference>
<organism evidence="1 2">
    <name type="scientific">Acidihalobacter yilgarnensis</name>
    <dbReference type="NCBI Taxonomy" id="2819280"/>
    <lineage>
        <taxon>Bacteria</taxon>
        <taxon>Pseudomonadati</taxon>
        <taxon>Pseudomonadota</taxon>
        <taxon>Gammaproteobacteria</taxon>
        <taxon>Chromatiales</taxon>
        <taxon>Ectothiorhodospiraceae</taxon>
        <taxon>Acidihalobacter</taxon>
    </lineage>
</organism>
<gene>
    <name evidence="1" type="ORF">BI364_11690</name>
</gene>
<proteinExistence type="predicted"/>
<sequence>MRDLLFLAHRIPYPPDKGDKIRSFHVLDGLSKHFRIHLGAFIDDREDIQYIDKLREYCASVYLPVVNPWLGQLRGLPAAISGAPLSLSRYEHSGFARWVSMTIENNDIGFVYAFSSAMGRYGLSASPRLMRRVMDFVDMDSEKWRQYASQAPFPMRMIYKREARTLATEERALAALYDASVLVSEDEAELFRDRNPQYSNRIHAITNGVDVDYFDPDLVYENPFVTDDANLVFTGAMNYQANVDGVVWFCRHVWPLVIDQLPSAKFYVVGQKPVSAVSALNQLSGVTVTGRVPDVRPYLAHANAICAPLRVARGIQNKVLEALAMGKPVVGTSAAWEGIGAFSSTFGSRSNMSHEFANAVLFYLQTGDGLADDRRQTIADRFHWPASIDKLVHALIGDEGVSLSDTRRAV</sequence>
<evidence type="ECO:0000313" key="2">
    <source>
        <dbReference type="Proteomes" id="UP000095401"/>
    </source>
</evidence>
<dbReference type="Gene3D" id="3.40.50.2000">
    <property type="entry name" value="Glycogen Phosphorylase B"/>
    <property type="match status" value="2"/>
</dbReference>
<dbReference type="CDD" id="cd03801">
    <property type="entry name" value="GT4_PimA-like"/>
    <property type="match status" value="1"/>
</dbReference>
<reference evidence="2" key="1">
    <citation type="submission" date="2016-09" db="EMBL/GenBank/DDBJ databases">
        <title>Acidihalobacter prosperus F5.</title>
        <authorList>
            <person name="Khaleque H.N."/>
            <person name="Ramsay J.P."/>
            <person name="Kaksonen A.H."/>
            <person name="Boxall N.J."/>
            <person name="Watkin E.L.J."/>
        </authorList>
    </citation>
    <scope>NUCLEOTIDE SEQUENCE [LARGE SCALE GENOMIC DNA]</scope>
    <source>
        <strain evidence="2">F5</strain>
    </source>
</reference>
<dbReference type="AlphaFoldDB" id="A0A1D8IQ00"/>
<dbReference type="NCBIfam" id="TIGR03087">
    <property type="entry name" value="stp1"/>
    <property type="match status" value="1"/>
</dbReference>
<keyword evidence="2" id="KW-1185">Reference proteome</keyword>
<evidence type="ECO:0008006" key="3">
    <source>
        <dbReference type="Google" id="ProtNLM"/>
    </source>
</evidence>
<accession>A0A1D8IQ00</accession>
<dbReference type="InterPro" id="IPR017521">
    <property type="entry name" value="Sugar_tfrase_PEP-CTERM_Stp1"/>
</dbReference>
<protein>
    <recommendedName>
        <fullName evidence="3">Sugar transferase</fullName>
    </recommendedName>
</protein>
<name>A0A1D8IQ00_9GAMM</name>
<dbReference type="SUPFAM" id="SSF53756">
    <property type="entry name" value="UDP-Glycosyltransferase/glycogen phosphorylase"/>
    <property type="match status" value="1"/>
</dbReference>
<dbReference type="RefSeq" id="WP_070078889.1">
    <property type="nucleotide sequence ID" value="NZ_CP017415.1"/>
</dbReference>
<dbReference type="Pfam" id="PF13692">
    <property type="entry name" value="Glyco_trans_1_4"/>
    <property type="match status" value="1"/>
</dbReference>